<keyword evidence="2" id="KW-0175">Coiled coil</keyword>
<dbReference type="PANTHER" id="PTHR12994">
    <property type="entry name" value="SECERNIN"/>
    <property type="match status" value="1"/>
</dbReference>
<evidence type="ECO:0000256" key="2">
    <source>
        <dbReference type="SAM" id="Coils"/>
    </source>
</evidence>
<sequence>METTFMCDTFVVLPPHTKDGVVFGCNSHPPKGELQEVVYFPASECSDHVKCTYIEVESAGFTKAVILNKTNWMWGAEMGANECGVAIGSQPILTINTQGDHDPHVKRLLGMDLVRLGLERSSNAEEALDVMTQLLEKYGQGGSSSVHEDFCHHNSFLIADPTTAWVLETSGKHWVAHQVKSGFYNISTCISITTNIDKKSEGIEEYVKEQGLWNGEGQFNFCEIFRGDKETSNPTHSQGKELLEKLATTGNFREVNMFSILRNEESGICETRSFSTLIKGSQVSELSNSKPSIHWFTATPDPSMSVFKPFAFTPNVKISKHTVCPDDVSQPHTLYALHAEAIKKGTDVNNLLRNMEHECVLELEKLKDELKEDLSELDELMKDCVETEVKFYR</sequence>
<dbReference type="EMBL" id="JARQZJ010000001">
    <property type="protein sequence ID" value="KAK9869622.1"/>
    <property type="molecule type" value="Genomic_DNA"/>
</dbReference>
<organism evidence="3 4">
    <name type="scientific">Henosepilachna vigintioctopunctata</name>
    <dbReference type="NCBI Taxonomy" id="420089"/>
    <lineage>
        <taxon>Eukaryota</taxon>
        <taxon>Metazoa</taxon>
        <taxon>Ecdysozoa</taxon>
        <taxon>Arthropoda</taxon>
        <taxon>Hexapoda</taxon>
        <taxon>Insecta</taxon>
        <taxon>Pterygota</taxon>
        <taxon>Neoptera</taxon>
        <taxon>Endopterygota</taxon>
        <taxon>Coleoptera</taxon>
        <taxon>Polyphaga</taxon>
        <taxon>Cucujiformia</taxon>
        <taxon>Coccinelloidea</taxon>
        <taxon>Coccinellidae</taxon>
        <taxon>Epilachninae</taxon>
        <taxon>Epilachnini</taxon>
        <taxon>Henosepilachna</taxon>
    </lineage>
</organism>
<dbReference type="InterPro" id="IPR005322">
    <property type="entry name" value="Peptidase_C69"/>
</dbReference>
<dbReference type="GO" id="GO:0016805">
    <property type="term" value="F:dipeptidase activity"/>
    <property type="evidence" value="ECO:0007669"/>
    <property type="project" value="InterPro"/>
</dbReference>
<dbReference type="PANTHER" id="PTHR12994:SF17">
    <property type="entry name" value="LD30995P"/>
    <property type="match status" value="1"/>
</dbReference>
<protein>
    <recommendedName>
        <fullName evidence="5">Secernin-3</fullName>
    </recommendedName>
</protein>
<accession>A0AAW1THF3</accession>
<reference evidence="3 4" key="1">
    <citation type="submission" date="2023-03" db="EMBL/GenBank/DDBJ databases">
        <title>Genome insight into feeding habits of ladybird beetles.</title>
        <authorList>
            <person name="Li H.-S."/>
            <person name="Huang Y.-H."/>
            <person name="Pang H."/>
        </authorList>
    </citation>
    <scope>NUCLEOTIDE SEQUENCE [LARGE SCALE GENOMIC DNA]</scope>
    <source>
        <strain evidence="3">SYSU_2023b</strain>
        <tissue evidence="3">Whole body</tissue>
    </source>
</reference>
<comment type="similarity">
    <text evidence="1">Belongs to the peptidase C69 family. Secernin subfamily.</text>
</comment>
<evidence type="ECO:0008006" key="5">
    <source>
        <dbReference type="Google" id="ProtNLM"/>
    </source>
</evidence>
<name>A0AAW1THF3_9CUCU</name>
<evidence type="ECO:0000313" key="3">
    <source>
        <dbReference type="EMBL" id="KAK9869622.1"/>
    </source>
</evidence>
<dbReference type="Gene3D" id="3.60.60.10">
    <property type="entry name" value="Penicillin V Acylase, Chain A"/>
    <property type="match status" value="1"/>
</dbReference>
<evidence type="ECO:0000313" key="4">
    <source>
        <dbReference type="Proteomes" id="UP001431783"/>
    </source>
</evidence>
<dbReference type="AlphaFoldDB" id="A0AAW1THF3"/>
<dbReference type="Pfam" id="PF03577">
    <property type="entry name" value="Peptidase_C69"/>
    <property type="match status" value="1"/>
</dbReference>
<evidence type="ECO:0000256" key="1">
    <source>
        <dbReference type="ARBA" id="ARBA00005705"/>
    </source>
</evidence>
<gene>
    <name evidence="3" type="ORF">WA026_003370</name>
</gene>
<dbReference type="GO" id="GO:0006508">
    <property type="term" value="P:proteolysis"/>
    <property type="evidence" value="ECO:0007669"/>
    <property type="project" value="InterPro"/>
</dbReference>
<dbReference type="GO" id="GO:0070004">
    <property type="term" value="F:cysteine-type exopeptidase activity"/>
    <property type="evidence" value="ECO:0007669"/>
    <property type="project" value="InterPro"/>
</dbReference>
<dbReference type="Proteomes" id="UP001431783">
    <property type="component" value="Unassembled WGS sequence"/>
</dbReference>
<feature type="coiled-coil region" evidence="2">
    <location>
        <begin position="360"/>
        <end position="387"/>
    </location>
</feature>
<comment type="caution">
    <text evidence="3">The sequence shown here is derived from an EMBL/GenBank/DDBJ whole genome shotgun (WGS) entry which is preliminary data.</text>
</comment>
<proteinExistence type="inferred from homology"/>
<keyword evidence="4" id="KW-1185">Reference proteome</keyword>